<comment type="caution">
    <text evidence="4">The sequence shown here is derived from an EMBL/GenBank/DDBJ whole genome shotgun (WGS) entry which is preliminary data.</text>
</comment>
<dbReference type="InterPro" id="IPR000719">
    <property type="entry name" value="Prot_kinase_dom"/>
</dbReference>
<evidence type="ECO:0000256" key="1">
    <source>
        <dbReference type="SAM" id="MobiDB-lite"/>
    </source>
</evidence>
<evidence type="ECO:0000256" key="2">
    <source>
        <dbReference type="SAM" id="Phobius"/>
    </source>
</evidence>
<protein>
    <recommendedName>
        <fullName evidence="3">Protein kinase domain-containing protein</fullName>
    </recommendedName>
</protein>
<organism evidence="4 5">
    <name type="scientific">Labedella phragmitis</name>
    <dbReference type="NCBI Taxonomy" id="2498849"/>
    <lineage>
        <taxon>Bacteria</taxon>
        <taxon>Bacillati</taxon>
        <taxon>Actinomycetota</taxon>
        <taxon>Actinomycetes</taxon>
        <taxon>Micrococcales</taxon>
        <taxon>Microbacteriaceae</taxon>
        <taxon>Labedella</taxon>
    </lineage>
</organism>
<accession>A0A3S3ZB41</accession>
<sequence length="550" mass="57054">MSPPSSDPPSTPVSRSSRAPITPIPGGTELVAGYRVLRRSGDRHGGHVRTAALEAAGGGLGDAASRTVVSIVTFDTAVAEERSMRLIDRLERLAAPGVPRVLDVVVEDGGGPAVVLEFCGDSIASILAGGAEITAGEVVTLVAPILTALVTLHDRGFAHGDVSIASIAVGGRGRPLLVGCERAVELPDEHAQAREVAADDLRRLADSLTELSREVRDPKARARVVASAAAIRSGAVTPFSPAFRAAAEVRLFEIAEPSPLAFSATEERELLDAETIPPLVRSAGALRPRSPERRSGLLDAAGGLIARVRGRLESRARVERRHPSDREDRAGQGGRVDKGGRGDQGDRTGRHRGLGLRGRRESGQGSARSRRRGPLIVGAAIVGVTIAFLVVVPAWESARSTGATDDAAATRARQASSDPASGFPAPSASQTSTAGPASSGRAEPADDAVVGARAALDAIASCAAASDDSCWRSVIEPDTALLEEVSASKDPLSALPAALALPVDAVEITPRDDYGDLRVVLVAPVDETRPASVLMIRTEAGWRVRDAFDA</sequence>
<feature type="region of interest" description="Disordered" evidence="1">
    <location>
        <begin position="315"/>
        <end position="370"/>
    </location>
</feature>
<dbReference type="InterPro" id="IPR011009">
    <property type="entry name" value="Kinase-like_dom_sf"/>
</dbReference>
<feature type="compositionally biased region" description="Polar residues" evidence="1">
    <location>
        <begin position="427"/>
        <end position="436"/>
    </location>
</feature>
<feature type="domain" description="Protein kinase" evidence="3">
    <location>
        <begin position="34"/>
        <end position="308"/>
    </location>
</feature>
<dbReference type="Gene3D" id="1.10.510.10">
    <property type="entry name" value="Transferase(Phosphotransferase) domain 1"/>
    <property type="match status" value="1"/>
</dbReference>
<dbReference type="OrthoDB" id="5125808at2"/>
<proteinExistence type="predicted"/>
<dbReference type="SUPFAM" id="SSF56112">
    <property type="entry name" value="Protein kinase-like (PK-like)"/>
    <property type="match status" value="1"/>
</dbReference>
<feature type="transmembrane region" description="Helical" evidence="2">
    <location>
        <begin position="375"/>
        <end position="395"/>
    </location>
</feature>
<dbReference type="PROSITE" id="PS50011">
    <property type="entry name" value="PROTEIN_KINASE_DOM"/>
    <property type="match status" value="1"/>
</dbReference>
<feature type="compositionally biased region" description="Pro residues" evidence="1">
    <location>
        <begin position="1"/>
        <end position="11"/>
    </location>
</feature>
<gene>
    <name evidence="4" type="ORF">ELQ90_06005</name>
</gene>
<feature type="region of interest" description="Disordered" evidence="1">
    <location>
        <begin position="405"/>
        <end position="446"/>
    </location>
</feature>
<keyword evidence="2" id="KW-0812">Transmembrane</keyword>
<evidence type="ECO:0000313" key="5">
    <source>
        <dbReference type="Proteomes" id="UP000288547"/>
    </source>
</evidence>
<keyword evidence="2" id="KW-1133">Transmembrane helix</keyword>
<feature type="compositionally biased region" description="Basic and acidic residues" evidence="1">
    <location>
        <begin position="315"/>
        <end position="348"/>
    </location>
</feature>
<dbReference type="GO" id="GO:0004672">
    <property type="term" value="F:protein kinase activity"/>
    <property type="evidence" value="ECO:0007669"/>
    <property type="project" value="InterPro"/>
</dbReference>
<keyword evidence="5" id="KW-1185">Reference proteome</keyword>
<feature type="compositionally biased region" description="Low complexity" evidence="1">
    <location>
        <begin position="405"/>
        <end position="418"/>
    </location>
</feature>
<name>A0A3S3ZB41_9MICO</name>
<evidence type="ECO:0000313" key="4">
    <source>
        <dbReference type="EMBL" id="RWZ51653.1"/>
    </source>
</evidence>
<feature type="region of interest" description="Disordered" evidence="1">
    <location>
        <begin position="1"/>
        <end position="26"/>
    </location>
</feature>
<evidence type="ECO:0000259" key="3">
    <source>
        <dbReference type="PROSITE" id="PS50011"/>
    </source>
</evidence>
<dbReference type="RefSeq" id="WP_128494368.1">
    <property type="nucleotide sequence ID" value="NZ_RZNB01000002.1"/>
</dbReference>
<keyword evidence="2" id="KW-0472">Membrane</keyword>
<dbReference type="AlphaFoldDB" id="A0A3S3ZB41"/>
<reference evidence="4 5" key="1">
    <citation type="submission" date="2018-12" db="EMBL/GenBank/DDBJ databases">
        <authorList>
            <person name="Li F."/>
        </authorList>
    </citation>
    <scope>NUCLEOTIDE SEQUENCE [LARGE SCALE GENOMIC DNA]</scope>
    <source>
        <strain evidence="4 5">11W25H-1</strain>
    </source>
</reference>
<dbReference type="EMBL" id="RZNB01000002">
    <property type="protein sequence ID" value="RWZ51653.1"/>
    <property type="molecule type" value="Genomic_DNA"/>
</dbReference>
<dbReference type="GO" id="GO:0005524">
    <property type="term" value="F:ATP binding"/>
    <property type="evidence" value="ECO:0007669"/>
    <property type="project" value="InterPro"/>
</dbReference>
<dbReference type="Proteomes" id="UP000288547">
    <property type="component" value="Unassembled WGS sequence"/>
</dbReference>